<organism evidence="3 4">
    <name type="scientific">Saccoglossus kowalevskii</name>
    <name type="common">Acorn worm</name>
    <dbReference type="NCBI Taxonomy" id="10224"/>
    <lineage>
        <taxon>Eukaryota</taxon>
        <taxon>Metazoa</taxon>
        <taxon>Hemichordata</taxon>
        <taxon>Enteropneusta</taxon>
        <taxon>Harrimaniidae</taxon>
        <taxon>Saccoglossus</taxon>
    </lineage>
</organism>
<dbReference type="PANTHER" id="PTHR34766">
    <property type="entry name" value="UPF0449 PROTEIN C19ORF25"/>
    <property type="match status" value="1"/>
</dbReference>
<proteinExistence type="inferred from homology"/>
<accession>A0ABM0GNI6</accession>
<dbReference type="PANTHER" id="PTHR34766:SF1">
    <property type="entry name" value="UPF0449 PROTEIN C19ORF25"/>
    <property type="match status" value="1"/>
</dbReference>
<comment type="similarity">
    <text evidence="1">Belongs to the UPF0449 family.</text>
</comment>
<dbReference type="Proteomes" id="UP000694865">
    <property type="component" value="Unplaced"/>
</dbReference>
<evidence type="ECO:0000256" key="1">
    <source>
        <dbReference type="ARBA" id="ARBA00006137"/>
    </source>
</evidence>
<evidence type="ECO:0000313" key="4">
    <source>
        <dbReference type="RefSeq" id="XP_002733866.1"/>
    </source>
</evidence>
<dbReference type="Pfam" id="PF15136">
    <property type="entry name" value="UPF0449"/>
    <property type="match status" value="1"/>
</dbReference>
<keyword evidence="2" id="KW-0175">Coiled coil</keyword>
<gene>
    <name evidence="4" type="primary">LOC100370103</name>
</gene>
<evidence type="ECO:0000256" key="2">
    <source>
        <dbReference type="SAM" id="Coils"/>
    </source>
</evidence>
<reference evidence="4" key="1">
    <citation type="submission" date="2025-08" db="UniProtKB">
        <authorList>
            <consortium name="RefSeq"/>
        </authorList>
    </citation>
    <scope>IDENTIFICATION</scope>
    <source>
        <tissue evidence="4">Testes</tissue>
    </source>
</reference>
<sequence>MAKQKVTMPLPTRPEPPSLQEMTEDIEKAEDGDIVFNFYGVYQNTADTPLFSQTGIMSDSYEEQSPRKSPIAMATNDEADSDQTAAIDTCYEKAKRYIEMNEYLAKSNEKLSRQYEELQNTGQHLTQSIEQLRTQTAQIKH</sequence>
<dbReference type="RefSeq" id="XP_002733866.1">
    <property type="nucleotide sequence ID" value="XM_002733820.2"/>
</dbReference>
<name>A0ABM0GNI6_SACKO</name>
<feature type="coiled-coil region" evidence="2">
    <location>
        <begin position="101"/>
        <end position="135"/>
    </location>
</feature>
<protein>
    <submittedName>
        <fullName evidence="4">Uncharacterized protein LOC100370103</fullName>
    </submittedName>
</protein>
<evidence type="ECO:0000313" key="3">
    <source>
        <dbReference type="Proteomes" id="UP000694865"/>
    </source>
</evidence>
<dbReference type="InterPro" id="IPR028227">
    <property type="entry name" value="UPF0449"/>
</dbReference>
<keyword evidence="3" id="KW-1185">Reference proteome</keyword>
<dbReference type="GeneID" id="100370103"/>